<accession>A0A1Z5JV51</accession>
<dbReference type="InParanoid" id="A0A1Z5JV51"/>
<sequence length="329" mass="38430">MAGKKSMMKRVHKVTLKEKYHAQYPLHAYSQKFQCFRLQRDPISLDEFEWKKYPDLVIEHENDTIICMCHCLYDKPDDEHGEKRELAKYSYNAKRVCFRIENPDRNYVLHCTVYGWKDENIAKTVTYFCSLNTPPAEGKPRSSLLIFDSEIIDRYDSDTEEYTKEHEFAFAAFRPDQLALIFDNNPKQYIELQGGPWTPEQSTIMATHPYSLDLSLSREFAFQDEGKAFVDALEKRESSFGSLTIYPDGNEAPLDRSNLKRLCKLETLDDLTIKFLDEECILDPFAAKVDFLEYTTHGNPLLPNSFDSLEIGTKKLNFRLYLDGVKEWD</sequence>
<gene>
    <name evidence="1" type="ORF">FisN_10Lu430</name>
</gene>
<evidence type="ECO:0000313" key="1">
    <source>
        <dbReference type="EMBL" id="GAX17712.1"/>
    </source>
</evidence>
<comment type="caution">
    <text evidence="1">The sequence shown here is derived from an EMBL/GenBank/DDBJ whole genome shotgun (WGS) entry which is preliminary data.</text>
</comment>
<proteinExistence type="predicted"/>
<protein>
    <submittedName>
        <fullName evidence="1">Uncharacterized protein</fullName>
    </submittedName>
</protein>
<dbReference type="EMBL" id="BDSP01000120">
    <property type="protein sequence ID" value="GAX17712.1"/>
    <property type="molecule type" value="Genomic_DNA"/>
</dbReference>
<organism evidence="1 2">
    <name type="scientific">Fistulifera solaris</name>
    <name type="common">Oleaginous diatom</name>
    <dbReference type="NCBI Taxonomy" id="1519565"/>
    <lineage>
        <taxon>Eukaryota</taxon>
        <taxon>Sar</taxon>
        <taxon>Stramenopiles</taxon>
        <taxon>Ochrophyta</taxon>
        <taxon>Bacillariophyta</taxon>
        <taxon>Bacillariophyceae</taxon>
        <taxon>Bacillariophycidae</taxon>
        <taxon>Naviculales</taxon>
        <taxon>Naviculaceae</taxon>
        <taxon>Fistulifera</taxon>
    </lineage>
</organism>
<dbReference type="AlphaFoldDB" id="A0A1Z5JV51"/>
<reference evidence="1 2" key="1">
    <citation type="journal article" date="2015" name="Plant Cell">
        <title>Oil accumulation by the oleaginous diatom Fistulifera solaris as revealed by the genome and transcriptome.</title>
        <authorList>
            <person name="Tanaka T."/>
            <person name="Maeda Y."/>
            <person name="Veluchamy A."/>
            <person name="Tanaka M."/>
            <person name="Abida H."/>
            <person name="Marechal E."/>
            <person name="Bowler C."/>
            <person name="Muto M."/>
            <person name="Sunaga Y."/>
            <person name="Tanaka M."/>
            <person name="Yoshino T."/>
            <person name="Taniguchi T."/>
            <person name="Fukuda Y."/>
            <person name="Nemoto M."/>
            <person name="Matsumoto M."/>
            <person name="Wong P.S."/>
            <person name="Aburatani S."/>
            <person name="Fujibuchi W."/>
        </authorList>
    </citation>
    <scope>NUCLEOTIDE SEQUENCE [LARGE SCALE GENOMIC DNA]</scope>
    <source>
        <strain evidence="1 2">JPCC DA0580</strain>
    </source>
</reference>
<dbReference type="Proteomes" id="UP000198406">
    <property type="component" value="Unassembled WGS sequence"/>
</dbReference>
<evidence type="ECO:0000313" key="2">
    <source>
        <dbReference type="Proteomes" id="UP000198406"/>
    </source>
</evidence>
<name>A0A1Z5JV51_FISSO</name>
<keyword evidence="2" id="KW-1185">Reference proteome</keyword>